<name>A0A8S5LDY0_9VIRU</name>
<reference evidence="1" key="1">
    <citation type="journal article" date="2021" name="Proc. Natl. Acad. Sci. U.S.A.">
        <title>A Catalog of Tens of Thousands of Viruses from Human Metagenomes Reveals Hidden Associations with Chronic Diseases.</title>
        <authorList>
            <person name="Tisza M.J."/>
            <person name="Buck C.B."/>
        </authorList>
    </citation>
    <scope>NUCLEOTIDE SEQUENCE</scope>
    <source>
        <strain evidence="1">CtWUU20</strain>
    </source>
</reference>
<proteinExistence type="predicted"/>
<dbReference type="EMBL" id="BK014694">
    <property type="protein sequence ID" value="DAD68168.1"/>
    <property type="molecule type" value="Genomic_DNA"/>
</dbReference>
<protein>
    <recommendedName>
        <fullName evidence="2">Phage associated protein</fullName>
    </recommendedName>
</protein>
<organism evidence="1">
    <name type="scientific">Inoviridae sp. ctWUU20</name>
    <dbReference type="NCBI Taxonomy" id="2823615"/>
    <lineage>
        <taxon>Viruses</taxon>
        <taxon>Monodnaviria</taxon>
        <taxon>Loebvirae</taxon>
        <taxon>Hofneiviricota</taxon>
        <taxon>Faserviricetes</taxon>
        <taxon>Tubulavirales</taxon>
        <taxon>Inoviridae</taxon>
    </lineage>
</organism>
<accession>A0A8S5LDY0</accession>
<evidence type="ECO:0000313" key="1">
    <source>
        <dbReference type="EMBL" id="DAD68168.1"/>
    </source>
</evidence>
<evidence type="ECO:0008006" key="2">
    <source>
        <dbReference type="Google" id="ProtNLM"/>
    </source>
</evidence>
<sequence>MKYKERFIVQDLESHEFIYPDPFGDTGFTQNLKSAGHFESYEDAFNAGMEEIGGGFQIFAFYLKEE</sequence>